<dbReference type="InterPro" id="IPR001301">
    <property type="entry name" value="Gemini_AL1_CLV"/>
</dbReference>
<dbReference type="PROSITE" id="PS52020">
    <property type="entry name" value="CRESS_DNA_REP"/>
    <property type="match status" value="1"/>
</dbReference>
<evidence type="ECO:0000256" key="7">
    <source>
        <dbReference type="ARBA" id="ARBA00022722"/>
    </source>
</evidence>
<evidence type="ECO:0000256" key="3">
    <source>
        <dbReference type="ARBA" id="ARBA00022562"/>
    </source>
</evidence>
<dbReference type="Pfam" id="PF08283">
    <property type="entry name" value="Gemini_AL1_M"/>
    <property type="match status" value="1"/>
</dbReference>
<dbReference type="InterPro" id="IPR049912">
    <property type="entry name" value="CRESS_DNA_REP"/>
</dbReference>
<dbReference type="PRINTS" id="PR00228">
    <property type="entry name" value="GEMCOATCLVL1"/>
</dbReference>
<dbReference type="SUPFAM" id="SSF55464">
    <property type="entry name" value="Origin of replication-binding domain, RBD-like"/>
    <property type="match status" value="1"/>
</dbReference>
<dbReference type="InterPro" id="IPR022692">
    <property type="entry name" value="Gemini_AL1_REP_central"/>
</dbReference>
<evidence type="ECO:0000256" key="12">
    <source>
        <dbReference type="ARBA" id="ARBA00023124"/>
    </source>
</evidence>
<dbReference type="RefSeq" id="YP_009252365.1">
    <property type="nucleotide sequence ID" value="NC_030145.1"/>
</dbReference>
<keyword evidence="6" id="KW-0235">DNA replication</keyword>
<protein>
    <recommendedName>
        <fullName evidence="2">Replication-associated protein</fullName>
    </recommendedName>
</protein>
<keyword evidence="10" id="KW-0255">Endonuclease</keyword>
<dbReference type="GO" id="GO:0016888">
    <property type="term" value="F:DNA endonuclease activity, producing 5'-phosphomonoesters"/>
    <property type="evidence" value="ECO:0007669"/>
    <property type="project" value="InterPro"/>
</dbReference>
<name>A0A168MGA2_9VIRU</name>
<keyword evidence="3" id="KW-1048">Host nucleus</keyword>
<evidence type="ECO:0000313" key="15">
    <source>
        <dbReference type="EMBL" id="ANC51601.1"/>
    </source>
</evidence>
<dbReference type="GO" id="GO:0000166">
    <property type="term" value="F:nucleotide binding"/>
    <property type="evidence" value="ECO:0007669"/>
    <property type="project" value="UniProtKB-KW"/>
</dbReference>
<accession>A0A168MGA2</accession>
<evidence type="ECO:0000259" key="14">
    <source>
        <dbReference type="PROSITE" id="PS52020"/>
    </source>
</evidence>
<evidence type="ECO:0000256" key="1">
    <source>
        <dbReference type="ARBA" id="ARBA00004147"/>
    </source>
</evidence>
<dbReference type="GO" id="GO:0046872">
    <property type="term" value="F:metal ion binding"/>
    <property type="evidence" value="ECO:0007669"/>
    <property type="project" value="UniProtKB-KW"/>
</dbReference>
<sequence>MSAFHFSARYVLLTYPQSGELSEWAVLDHISGLGAECIIGREDHADGGTHLHVFADFGRKKQSRRGDYFDVGGKHPNVVPSKGRPEGGWDYATKDGNVVAGGLGRPGTSGLPKAPNPWREIVGAEGREEFLDLVRQLDPKSFVLKHQEIVRYADIFFAEDREPYVGPDGIRFELGMVPQLDEWRRESLGDNPVEGKSRSLVLYGPSRLGKTIWARSLGPHVYIMGLLSGAVLLRDAPGASYAVFDDMRGGLPMFPSFKEWFGSQSLVTVKKMYRDPVQMRWGKPCIWLANSDPRDQLKADITDRTPKGRVDLIYEDIAWLEANCVFVELSEPIFRANMHNSPE</sequence>
<dbReference type="InterPro" id="IPR027417">
    <property type="entry name" value="P-loop_NTPase"/>
</dbReference>
<dbReference type="Gene3D" id="3.40.50.300">
    <property type="entry name" value="P-loop containing nucleotide triphosphate hydrolases"/>
    <property type="match status" value="1"/>
</dbReference>
<dbReference type="EMBL" id="KT862250">
    <property type="protein sequence ID" value="ANC51601.1"/>
    <property type="molecule type" value="Genomic_DNA"/>
</dbReference>
<dbReference type="Gene3D" id="3.40.1310.20">
    <property type="match status" value="1"/>
</dbReference>
<dbReference type="KEGG" id="vg:27815499"/>
<dbReference type="GO" id="GO:0042025">
    <property type="term" value="C:host cell nucleus"/>
    <property type="evidence" value="ECO:0007669"/>
    <property type="project" value="UniProtKB-SubCell"/>
</dbReference>
<keyword evidence="11" id="KW-0378">Hydrolase</keyword>
<evidence type="ECO:0000256" key="8">
    <source>
        <dbReference type="ARBA" id="ARBA00022723"/>
    </source>
</evidence>
<dbReference type="GO" id="GO:0016779">
    <property type="term" value="F:nucleotidyltransferase activity"/>
    <property type="evidence" value="ECO:0007669"/>
    <property type="project" value="UniProtKB-KW"/>
</dbReference>
<keyword evidence="13" id="KW-0238">DNA-binding</keyword>
<evidence type="ECO:0000256" key="9">
    <source>
        <dbReference type="ARBA" id="ARBA00022741"/>
    </source>
</evidence>
<organism evidence="15 16">
    <name type="scientific">Faeces associated gemycircularvirus 19</name>
    <dbReference type="NCBI Taxonomy" id="1843739"/>
    <lineage>
        <taxon>Viruses</taxon>
        <taxon>Monodnaviria</taxon>
        <taxon>Shotokuvirae</taxon>
        <taxon>Cressdnaviricota</taxon>
        <taxon>Repensiviricetes</taxon>
        <taxon>Geplafuvirales</taxon>
        <taxon>Genomoviridae</taxon>
        <taxon>Gemycircularvirus</taxon>
        <taxon>Gemycircularvirus porci1</taxon>
    </lineage>
</organism>
<comment type="subcellular location">
    <subcellularLocation>
        <location evidence="1">Host nucleus</location>
    </subcellularLocation>
</comment>
<evidence type="ECO:0000256" key="11">
    <source>
        <dbReference type="ARBA" id="ARBA00022801"/>
    </source>
</evidence>
<evidence type="ECO:0000256" key="2">
    <source>
        <dbReference type="ARBA" id="ARBA00014531"/>
    </source>
</evidence>
<dbReference type="GeneID" id="27815499"/>
<keyword evidence="8" id="KW-0479">Metal-binding</keyword>
<keyword evidence="7" id="KW-0540">Nuclease</keyword>
<keyword evidence="4" id="KW-0808">Transferase</keyword>
<dbReference type="Proteomes" id="UP000202288">
    <property type="component" value="Segment"/>
</dbReference>
<keyword evidence="9" id="KW-0547">Nucleotide-binding</keyword>
<evidence type="ECO:0000256" key="6">
    <source>
        <dbReference type="ARBA" id="ARBA00022705"/>
    </source>
</evidence>
<keyword evidence="12" id="KW-0190">Covalent protein-DNA linkage</keyword>
<dbReference type="GO" id="GO:0003677">
    <property type="term" value="F:DNA binding"/>
    <property type="evidence" value="ECO:0007669"/>
    <property type="project" value="UniProtKB-KW"/>
</dbReference>
<evidence type="ECO:0000256" key="5">
    <source>
        <dbReference type="ARBA" id="ARBA00022695"/>
    </source>
</evidence>
<evidence type="ECO:0000256" key="13">
    <source>
        <dbReference type="ARBA" id="ARBA00023125"/>
    </source>
</evidence>
<proteinExistence type="predicted"/>
<keyword evidence="16" id="KW-1185">Reference proteome</keyword>
<dbReference type="Pfam" id="PF00799">
    <property type="entry name" value="Gemini_AL1"/>
    <property type="match status" value="1"/>
</dbReference>
<evidence type="ECO:0000256" key="4">
    <source>
        <dbReference type="ARBA" id="ARBA00022679"/>
    </source>
</evidence>
<reference evidence="15 16" key="1">
    <citation type="journal article" date="2016" name="Infect. Genet. Evol.">
        <title>Circular replication-associated protein encoding DNA viruses identified in the faecal matter of various animals in New Zealand.</title>
        <authorList>
            <person name="Steel O."/>
            <person name="Kraberger S."/>
            <person name="Sikorski A."/>
            <person name="Young L.M."/>
            <person name="Catchpole R.J."/>
            <person name="Stevens A.J."/>
            <person name="Ladley J.J."/>
            <person name="Coray D.S."/>
            <person name="Stainton D."/>
            <person name="Dayaram A."/>
            <person name="Julian L."/>
            <person name="van Bysterveldt K."/>
            <person name="Varsani A."/>
        </authorList>
    </citation>
    <scope>NUCLEOTIDE SEQUENCE [LARGE SCALE GENOMIC DNA]</scope>
</reference>
<dbReference type="OrthoDB" id="9195at10239"/>
<evidence type="ECO:0000313" key="16">
    <source>
        <dbReference type="Proteomes" id="UP000202288"/>
    </source>
</evidence>
<evidence type="ECO:0000256" key="10">
    <source>
        <dbReference type="ARBA" id="ARBA00022759"/>
    </source>
</evidence>
<dbReference type="GO" id="GO:0006260">
    <property type="term" value="P:DNA replication"/>
    <property type="evidence" value="ECO:0007669"/>
    <property type="project" value="UniProtKB-KW"/>
</dbReference>
<dbReference type="GO" id="GO:0005198">
    <property type="term" value="F:structural molecule activity"/>
    <property type="evidence" value="ECO:0007669"/>
    <property type="project" value="InterPro"/>
</dbReference>
<keyword evidence="5" id="KW-0548">Nucleotidyltransferase</keyword>
<feature type="domain" description="CRESS-DNA virus Rep endonuclease" evidence="14">
    <location>
        <begin position="5"/>
        <end position="106"/>
    </location>
</feature>